<dbReference type="GO" id="GO:0008186">
    <property type="term" value="F:ATP-dependent activity, acting on RNA"/>
    <property type="evidence" value="ECO:0007669"/>
    <property type="project" value="UniProtKB-UniRule"/>
</dbReference>
<reference evidence="14 15" key="1">
    <citation type="submission" date="2016-11" db="EMBL/GenBank/DDBJ databases">
        <authorList>
            <person name="Jaros S."/>
            <person name="Januszkiewicz K."/>
            <person name="Wedrychowicz H."/>
        </authorList>
    </citation>
    <scope>NUCLEOTIDE SEQUENCE [LARGE SCALE GENOMIC DNA]</scope>
    <source>
        <strain evidence="14 15">DSM 19022</strain>
    </source>
</reference>
<keyword evidence="3 9" id="KW-0378">Hydrolase</keyword>
<dbReference type="InterPro" id="IPR011113">
    <property type="entry name" value="Rho_RNA-bd"/>
</dbReference>
<evidence type="ECO:0000256" key="6">
    <source>
        <dbReference type="ARBA" id="ARBA00022884"/>
    </source>
</evidence>
<keyword evidence="4 9" id="KW-0347">Helicase</keyword>
<dbReference type="SUPFAM" id="SSF52540">
    <property type="entry name" value="P-loop containing nucleoside triphosphate hydrolases"/>
    <property type="match status" value="1"/>
</dbReference>
<sequence length="490" mass="55601">MKKNLTELREMAKAMGIKSYYKLKKEELVKEILNMIEAARVAQGIPKAEDKTLEEVKEAKEVYEAKETKEKQTEIPQEIKETKPAAEEKQTAEEEEKAQEEDKALSEEERKFLEFKDVEKGGRADGILEVHPEGFGFLRSDNYQSGDRDIYISPSQIRRFNLRTGDRITGITRAAKEGEKFQALLYVQGVNGDDPETVIKRPDFEDLTPIYPKEKLVMECDPKDLSTRLIDLLAPIGKGQRGMIVSPPKAGKTILLKKIANSITTNYPDIELIVLLIDERPEEVTDMKRSIKGDVIYSTFDEMPEHHCKVAEIVLERAKRLVEQKKDVVVLLDSITRLARAYNLTIAPTGRTLSGGLDPGALYKPKKFFGAARNIEEGGSLTILATALVDTGSRMDDVIYEEFKGTGNMEIHLDRRLSEKRIFPAIDMNKSGTRREEDLLTPKEYESVLSMRKSLSSGNTAEVADSIINFMQRTKTNEEFVEFIRKQLMR</sequence>
<dbReference type="InterPro" id="IPR027417">
    <property type="entry name" value="P-loop_NTPase"/>
</dbReference>
<dbReference type="OrthoDB" id="9805197at2"/>
<dbReference type="NCBIfam" id="NF006886">
    <property type="entry name" value="PRK09376.1"/>
    <property type="match status" value="1"/>
</dbReference>
<comment type="similarity">
    <text evidence="9 11">Belongs to the Rho family.</text>
</comment>
<evidence type="ECO:0000256" key="3">
    <source>
        <dbReference type="ARBA" id="ARBA00022801"/>
    </source>
</evidence>
<dbReference type="HAMAP" id="MF_01884">
    <property type="entry name" value="Rho"/>
    <property type="match status" value="1"/>
</dbReference>
<dbReference type="SMART" id="SM00382">
    <property type="entry name" value="AAA"/>
    <property type="match status" value="1"/>
</dbReference>
<evidence type="ECO:0000256" key="5">
    <source>
        <dbReference type="ARBA" id="ARBA00022840"/>
    </source>
</evidence>
<dbReference type="InterPro" id="IPR012340">
    <property type="entry name" value="NA-bd_OB-fold"/>
</dbReference>
<dbReference type="SUPFAM" id="SSF68912">
    <property type="entry name" value="Rho N-terminal domain-like"/>
    <property type="match status" value="1"/>
</dbReference>
<dbReference type="Gene3D" id="2.40.50.140">
    <property type="entry name" value="Nucleic acid-binding proteins"/>
    <property type="match status" value="1"/>
</dbReference>
<comment type="caution">
    <text evidence="9">Lacks conserved residue(s) required for the propagation of feature annotation.</text>
</comment>
<feature type="binding site" evidence="9">
    <location>
        <begin position="249"/>
        <end position="254"/>
    </location>
    <ligand>
        <name>ATP</name>
        <dbReference type="ChEBI" id="CHEBI:30616"/>
    </ligand>
</feature>
<keyword evidence="1 9" id="KW-0806">Transcription termination</keyword>
<comment type="function">
    <text evidence="9">Facilitates transcription termination by a mechanism that involves Rho binding to the nascent RNA, activation of Rho's RNA-dependent ATPase activity, and release of the mRNA from the DNA template.</text>
</comment>
<dbReference type="STRING" id="1122184.SAMN02745176_00643"/>
<keyword evidence="5 9" id="KW-0067">ATP-binding</keyword>
<evidence type="ECO:0000256" key="1">
    <source>
        <dbReference type="ARBA" id="ARBA00022472"/>
    </source>
</evidence>
<dbReference type="RefSeq" id="WP_073024518.1">
    <property type="nucleotide sequence ID" value="NZ_FQZS01000004.1"/>
</dbReference>
<organism evidence="14 15">
    <name type="scientific">Lutispora thermophila DSM 19022</name>
    <dbReference type="NCBI Taxonomy" id="1122184"/>
    <lineage>
        <taxon>Bacteria</taxon>
        <taxon>Bacillati</taxon>
        <taxon>Bacillota</taxon>
        <taxon>Clostridia</taxon>
        <taxon>Lutisporales</taxon>
        <taxon>Lutisporaceae</taxon>
        <taxon>Lutispora</taxon>
    </lineage>
</organism>
<dbReference type="GO" id="GO:0006353">
    <property type="term" value="P:DNA-templated transcription termination"/>
    <property type="evidence" value="ECO:0007669"/>
    <property type="project" value="UniProtKB-UniRule"/>
</dbReference>
<dbReference type="InterPro" id="IPR036269">
    <property type="entry name" value="Rho_N_sf"/>
</dbReference>
<dbReference type="InterPro" id="IPR041703">
    <property type="entry name" value="Rho_factor_ATP-bd"/>
</dbReference>
<evidence type="ECO:0000256" key="8">
    <source>
        <dbReference type="ARBA" id="ARBA00023163"/>
    </source>
</evidence>
<evidence type="ECO:0000256" key="9">
    <source>
        <dbReference type="HAMAP-Rule" id="MF_01884"/>
    </source>
</evidence>
<dbReference type="SMART" id="SM00959">
    <property type="entry name" value="Rho_N"/>
    <property type="match status" value="1"/>
</dbReference>
<dbReference type="Pfam" id="PF00006">
    <property type="entry name" value="ATP-synt_ab"/>
    <property type="match status" value="1"/>
</dbReference>
<feature type="region of interest" description="Disordered" evidence="12">
    <location>
        <begin position="63"/>
        <end position="106"/>
    </location>
</feature>
<dbReference type="CDD" id="cd04459">
    <property type="entry name" value="Rho_CSD"/>
    <property type="match status" value="1"/>
</dbReference>
<comment type="subunit">
    <text evidence="9">Homohexamer. The homohexamer assembles into an open ring structure.</text>
</comment>
<proteinExistence type="inferred from homology"/>
<dbReference type="EMBL" id="FQZS01000004">
    <property type="protein sequence ID" value="SHI54857.1"/>
    <property type="molecule type" value="Genomic_DNA"/>
</dbReference>
<evidence type="ECO:0000313" key="14">
    <source>
        <dbReference type="EMBL" id="SHI54857.1"/>
    </source>
</evidence>
<evidence type="ECO:0000256" key="11">
    <source>
        <dbReference type="PROSITE-ProRule" id="PRU01203"/>
    </source>
</evidence>
<gene>
    <name evidence="9" type="primary">rho</name>
    <name evidence="14" type="ORF">SAMN02745176_00643</name>
</gene>
<dbReference type="SMART" id="SM00357">
    <property type="entry name" value="CSP"/>
    <property type="match status" value="1"/>
</dbReference>
<dbReference type="InterPro" id="IPR011129">
    <property type="entry name" value="CSD"/>
</dbReference>
<dbReference type="InterPro" id="IPR004665">
    <property type="entry name" value="Term_rho"/>
</dbReference>
<dbReference type="AlphaFoldDB" id="A0A1M6C1G3"/>
<dbReference type="InterPro" id="IPR000194">
    <property type="entry name" value="ATPase_F1/V1/A1_a/bsu_nucl-bd"/>
</dbReference>
<feature type="compositionally biased region" description="Basic and acidic residues" evidence="12">
    <location>
        <begin position="63"/>
        <end position="92"/>
    </location>
</feature>
<feature type="binding site" evidence="9">
    <location>
        <begin position="237"/>
        <end position="242"/>
    </location>
    <ligand>
        <name>ATP</name>
        <dbReference type="ChEBI" id="CHEBI:30616"/>
    </ligand>
</feature>
<evidence type="ECO:0000259" key="13">
    <source>
        <dbReference type="PROSITE" id="PS51856"/>
    </source>
</evidence>
<dbReference type="Pfam" id="PF07498">
    <property type="entry name" value="Rho_N"/>
    <property type="match status" value="1"/>
</dbReference>
<keyword evidence="6 9" id="KW-0694">RNA-binding</keyword>
<dbReference type="GO" id="GO:0016787">
    <property type="term" value="F:hydrolase activity"/>
    <property type="evidence" value="ECO:0007669"/>
    <property type="project" value="UniProtKB-KW"/>
</dbReference>
<dbReference type="GO" id="GO:0004386">
    <property type="term" value="F:helicase activity"/>
    <property type="evidence" value="ECO:0007669"/>
    <property type="project" value="UniProtKB-UniRule"/>
</dbReference>
<evidence type="ECO:0000256" key="2">
    <source>
        <dbReference type="ARBA" id="ARBA00022741"/>
    </source>
</evidence>
<dbReference type="CDD" id="cd01128">
    <property type="entry name" value="rho_factor_C"/>
    <property type="match status" value="1"/>
</dbReference>
<dbReference type="GO" id="GO:0003723">
    <property type="term" value="F:RNA binding"/>
    <property type="evidence" value="ECO:0007669"/>
    <property type="project" value="UniProtKB-UniRule"/>
</dbReference>
<evidence type="ECO:0000256" key="4">
    <source>
        <dbReference type="ARBA" id="ARBA00022806"/>
    </source>
</evidence>
<evidence type="ECO:0000256" key="12">
    <source>
        <dbReference type="SAM" id="MobiDB-lite"/>
    </source>
</evidence>
<feature type="domain" description="Rho RNA-BD" evidence="13">
    <location>
        <begin position="121"/>
        <end position="194"/>
    </location>
</feature>
<dbReference type="SUPFAM" id="SSF50249">
    <property type="entry name" value="Nucleic acid-binding proteins"/>
    <property type="match status" value="1"/>
</dbReference>
<keyword evidence="15" id="KW-1185">Reference proteome</keyword>
<dbReference type="EC" id="3.6.4.-" evidence="9 10"/>
<dbReference type="Proteomes" id="UP000184442">
    <property type="component" value="Unassembled WGS sequence"/>
</dbReference>
<evidence type="ECO:0000256" key="7">
    <source>
        <dbReference type="ARBA" id="ARBA00023015"/>
    </source>
</evidence>
<dbReference type="PROSITE" id="PS51856">
    <property type="entry name" value="RHO_RNA_BD"/>
    <property type="match status" value="1"/>
</dbReference>
<name>A0A1M6C1G3_9FIRM</name>
<dbReference type="InterPro" id="IPR003593">
    <property type="entry name" value="AAA+_ATPase"/>
</dbReference>
<keyword evidence="8 9" id="KW-0804">Transcription</keyword>
<keyword evidence="7 9" id="KW-0805">Transcription regulation</keyword>
<evidence type="ECO:0000313" key="15">
    <source>
        <dbReference type="Proteomes" id="UP000184442"/>
    </source>
</evidence>
<dbReference type="InterPro" id="IPR011112">
    <property type="entry name" value="Rho-like_N"/>
</dbReference>
<evidence type="ECO:0000256" key="10">
    <source>
        <dbReference type="NCBIfam" id="TIGR00767"/>
    </source>
</evidence>
<dbReference type="Pfam" id="PF07497">
    <property type="entry name" value="Rho_RNA_bind"/>
    <property type="match status" value="1"/>
</dbReference>
<dbReference type="PANTHER" id="PTHR46425:SF1">
    <property type="entry name" value="TRANSCRIPTION TERMINATION FACTOR RHO"/>
    <property type="match status" value="1"/>
</dbReference>
<accession>A0A1M6C1G3</accession>
<dbReference type="PANTHER" id="PTHR46425">
    <property type="entry name" value="TRANSCRIPTION TERMINATION FACTOR RHO"/>
    <property type="match status" value="1"/>
</dbReference>
<keyword evidence="2 9" id="KW-0547">Nucleotide-binding</keyword>
<feature type="binding site" evidence="9">
    <location>
        <position position="280"/>
    </location>
    <ligand>
        <name>ATP</name>
        <dbReference type="ChEBI" id="CHEBI:30616"/>
    </ligand>
</feature>
<dbReference type="GO" id="GO:0005524">
    <property type="term" value="F:ATP binding"/>
    <property type="evidence" value="ECO:0007669"/>
    <property type="project" value="UniProtKB-UniRule"/>
</dbReference>
<protein>
    <recommendedName>
        <fullName evidence="9 10">Transcription termination factor Rho</fullName>
        <ecNumber evidence="9 10">3.6.4.-</ecNumber>
    </recommendedName>
    <alternativeName>
        <fullName evidence="9">ATP-dependent helicase Rho</fullName>
    </alternativeName>
</protein>
<dbReference type="NCBIfam" id="TIGR00767">
    <property type="entry name" value="rho"/>
    <property type="match status" value="1"/>
</dbReference>
<dbReference type="Gene3D" id="3.40.50.300">
    <property type="entry name" value="P-loop containing nucleotide triphosphate hydrolases"/>
    <property type="match status" value="1"/>
</dbReference>